<feature type="repeat" description="ANK" evidence="3">
    <location>
        <begin position="493"/>
        <end position="525"/>
    </location>
</feature>
<organism evidence="4 5">
    <name type="scientific">Halarcobacter mediterraneus</name>
    <dbReference type="NCBI Taxonomy" id="2023153"/>
    <lineage>
        <taxon>Bacteria</taxon>
        <taxon>Pseudomonadati</taxon>
        <taxon>Campylobacterota</taxon>
        <taxon>Epsilonproteobacteria</taxon>
        <taxon>Campylobacterales</taxon>
        <taxon>Arcobacteraceae</taxon>
        <taxon>Halarcobacter</taxon>
    </lineage>
</organism>
<dbReference type="RefSeq" id="WP_129060881.1">
    <property type="nucleotide sequence ID" value="NZ_NXIE01000002.1"/>
</dbReference>
<dbReference type="Pfam" id="PF12796">
    <property type="entry name" value="Ank_2"/>
    <property type="match status" value="3"/>
</dbReference>
<dbReference type="PROSITE" id="PS50088">
    <property type="entry name" value="ANK_REPEAT"/>
    <property type="match status" value="3"/>
</dbReference>
<dbReference type="AlphaFoldDB" id="A0A4Q1ATG2"/>
<name>A0A4Q1ATG2_9BACT</name>
<dbReference type="PANTHER" id="PTHR24198:SF165">
    <property type="entry name" value="ANKYRIN REPEAT-CONTAINING PROTEIN-RELATED"/>
    <property type="match status" value="1"/>
</dbReference>
<dbReference type="SMART" id="SM00248">
    <property type="entry name" value="ANK"/>
    <property type="match status" value="13"/>
</dbReference>
<evidence type="ECO:0000313" key="4">
    <source>
        <dbReference type="EMBL" id="RXK13063.1"/>
    </source>
</evidence>
<feature type="repeat" description="ANK" evidence="3">
    <location>
        <begin position="79"/>
        <end position="111"/>
    </location>
</feature>
<dbReference type="Proteomes" id="UP000289718">
    <property type="component" value="Unassembled WGS sequence"/>
</dbReference>
<dbReference type="Gene3D" id="1.25.40.20">
    <property type="entry name" value="Ankyrin repeat-containing domain"/>
    <property type="match status" value="4"/>
</dbReference>
<protein>
    <submittedName>
        <fullName evidence="4">Uncharacterized protein</fullName>
    </submittedName>
</protein>
<gene>
    <name evidence="4" type="ORF">CP965_04460</name>
</gene>
<feature type="repeat" description="ANK" evidence="3">
    <location>
        <begin position="326"/>
        <end position="360"/>
    </location>
</feature>
<keyword evidence="1" id="KW-0677">Repeat</keyword>
<keyword evidence="5" id="KW-1185">Reference proteome</keyword>
<evidence type="ECO:0000313" key="5">
    <source>
        <dbReference type="Proteomes" id="UP000289718"/>
    </source>
</evidence>
<dbReference type="EMBL" id="NXIE01000002">
    <property type="protein sequence ID" value="RXK13063.1"/>
    <property type="molecule type" value="Genomic_DNA"/>
</dbReference>
<evidence type="ECO:0000256" key="2">
    <source>
        <dbReference type="ARBA" id="ARBA00023043"/>
    </source>
</evidence>
<keyword evidence="2 3" id="KW-0040">ANK repeat</keyword>
<accession>A0A4Q1ATG2</accession>
<dbReference type="OrthoDB" id="5346495at2"/>
<sequence>MLKKLIKSNKPSKENLINALLNPVFNQEEVDFNYTEDINLNEKNEQKESLLHISARNAYLESFKWLLKQGLGLEDQTLNKETPLFYAVKSNNYTMMKFLIEEGANTNHKNIYNRTALQEAVIEGNKTYKLLLENTNDLNNKDIYGNNLIFDAVSNGSNEIVNSILKNKKIDINCINNDKNTILHKESVLKNHELALNLLENGANPTLVDKDGKNFLFYAILNGIENELIIDKAIEYGCEVNYKDFEEKTVLNHVVSLYLKARRDNSNEDESFFKLIKKLISYDINVNSLDKKEETVLFEAIRSEDNQLINLFLNLNVFNINHKNIEGQTILSEACFKGFENIEIIEKLLSFGADVNIRDNEDSTIIEKLIELILHYQNQKKIDSKLLLKSHIEHNYYDLLEYLLKNTKVDLKKYNSKSKPLFFDVVLYYNFELFKLLKYYGININQKDLEHCNVIFYLIKNAHTENPKKQKLYLTTLQNLINLGVNINEKDENGASALHIAILDKGIYTVKLLLNAKPNYKATDNKGRTIIHNVVWKDCSRTFRLINSYDNTIVNKADTFGILPINYAAFMGKYDLVITMLDEYAHINNTNKIDKKMLEFFKKYHKNILTLPEHAKNAVDEKNLKLLKETMKKEFFII</sequence>
<dbReference type="InterPro" id="IPR002110">
    <property type="entry name" value="Ankyrin_rpt"/>
</dbReference>
<reference evidence="4 5" key="1">
    <citation type="submission" date="2017-09" db="EMBL/GenBank/DDBJ databases">
        <title>Genomics of the genus Arcobacter.</title>
        <authorList>
            <person name="Perez-Cataluna A."/>
            <person name="Figueras M.J."/>
            <person name="Salas-Masso N."/>
        </authorList>
    </citation>
    <scope>NUCLEOTIDE SEQUENCE [LARGE SCALE GENOMIC DNA]</scope>
    <source>
        <strain evidence="4 5">F156-34</strain>
    </source>
</reference>
<evidence type="ECO:0000256" key="1">
    <source>
        <dbReference type="ARBA" id="ARBA00022737"/>
    </source>
</evidence>
<dbReference type="PROSITE" id="PS50297">
    <property type="entry name" value="ANK_REP_REGION"/>
    <property type="match status" value="2"/>
</dbReference>
<dbReference type="SUPFAM" id="SSF48403">
    <property type="entry name" value="Ankyrin repeat"/>
    <property type="match status" value="2"/>
</dbReference>
<proteinExistence type="predicted"/>
<comment type="caution">
    <text evidence="4">The sequence shown here is derived from an EMBL/GenBank/DDBJ whole genome shotgun (WGS) entry which is preliminary data.</text>
</comment>
<dbReference type="PANTHER" id="PTHR24198">
    <property type="entry name" value="ANKYRIN REPEAT AND PROTEIN KINASE DOMAIN-CONTAINING PROTEIN"/>
    <property type="match status" value="1"/>
</dbReference>
<evidence type="ECO:0000256" key="3">
    <source>
        <dbReference type="PROSITE-ProRule" id="PRU00023"/>
    </source>
</evidence>
<dbReference type="InterPro" id="IPR036770">
    <property type="entry name" value="Ankyrin_rpt-contain_sf"/>
</dbReference>